<name>A0A0D7W1N3_9FLAO</name>
<dbReference type="PANTHER" id="PTHR44858">
    <property type="entry name" value="TETRATRICOPEPTIDE REPEAT PROTEIN 6"/>
    <property type="match status" value="1"/>
</dbReference>
<dbReference type="PROSITE" id="PS50293">
    <property type="entry name" value="TPR_REGION"/>
    <property type="match status" value="1"/>
</dbReference>
<dbReference type="Gene3D" id="1.25.40.10">
    <property type="entry name" value="Tetratricopeptide repeat domain"/>
    <property type="match status" value="3"/>
</dbReference>
<dbReference type="SMART" id="SM00028">
    <property type="entry name" value="TPR"/>
    <property type="match status" value="5"/>
</dbReference>
<dbReference type="AlphaFoldDB" id="A0A0D7W1N3"/>
<keyword evidence="1" id="KW-0677">Repeat</keyword>
<dbReference type="OrthoDB" id="1149028at2"/>
<keyword evidence="4" id="KW-0732">Signal</keyword>
<feature type="signal peptide" evidence="4">
    <location>
        <begin position="1"/>
        <end position="19"/>
    </location>
</feature>
<dbReference type="InterPro" id="IPR019734">
    <property type="entry name" value="TPR_rpt"/>
</dbReference>
<accession>A0A0D7W1N3</accession>
<evidence type="ECO:0008006" key="7">
    <source>
        <dbReference type="Google" id="ProtNLM"/>
    </source>
</evidence>
<feature type="repeat" description="TPR" evidence="3">
    <location>
        <begin position="253"/>
        <end position="286"/>
    </location>
</feature>
<comment type="caution">
    <text evidence="5">The sequence shown here is derived from an EMBL/GenBank/DDBJ whole genome shotgun (WGS) entry which is preliminary data.</text>
</comment>
<feature type="chain" id="PRO_5002325384" description="Tetratricopeptide repeat protein" evidence="4">
    <location>
        <begin position="20"/>
        <end position="417"/>
    </location>
</feature>
<dbReference type="PANTHER" id="PTHR44858:SF1">
    <property type="entry name" value="UDP-N-ACETYLGLUCOSAMINE--PEPTIDE N-ACETYLGLUCOSAMINYLTRANSFERASE SPINDLY-RELATED"/>
    <property type="match status" value="1"/>
</dbReference>
<dbReference type="PATRIC" id="fig|1382798.3.peg.3092"/>
<feature type="repeat" description="TPR" evidence="3">
    <location>
        <begin position="219"/>
        <end position="252"/>
    </location>
</feature>
<evidence type="ECO:0000256" key="4">
    <source>
        <dbReference type="SAM" id="SignalP"/>
    </source>
</evidence>
<feature type="repeat" description="TPR" evidence="3">
    <location>
        <begin position="287"/>
        <end position="320"/>
    </location>
</feature>
<dbReference type="SUPFAM" id="SSF48452">
    <property type="entry name" value="TPR-like"/>
    <property type="match status" value="1"/>
</dbReference>
<evidence type="ECO:0000313" key="6">
    <source>
        <dbReference type="Proteomes" id="UP000032361"/>
    </source>
</evidence>
<sequence length="417" mass="46198">MKKQIIFALALSMSAFSFAQKKELKAAEKAIKSANFSEAKTVLSAVEPMIGSLDDKLKSKYYFLKAQALYSNGSASDSDVDAAIENLDKVGSTLSTDAGTLKTSMIEAFLKKGNEAYESKDFGSASVNFERAYNLKQADTSYLYYAAATAINVPDYDRALSLYEKLRDLGYTGIETQFYATNVETGEEEILGDKNTQDLYVKAKSHIKPGQRQTESKLPEIVKNIALIYVNNGDNEKALEAMAQARAANPEDINLLLNEANIYYKTGNTEKFQALLQEAVTLDPSNPELRYNLGVIATESGDVEEAKKQYEKAVELDPKYINAYINLSALVLEQEAPLVEEMNGLGTSSADDKRYEELRLKRQSLYKEAVPYLSKALELDESNLNAAKTLMNIYSILGETDKYQALKTKVEAIETGQ</sequence>
<keyword evidence="2 3" id="KW-0802">TPR repeat</keyword>
<evidence type="ECO:0000256" key="1">
    <source>
        <dbReference type="ARBA" id="ARBA00022737"/>
    </source>
</evidence>
<evidence type="ECO:0000256" key="3">
    <source>
        <dbReference type="PROSITE-ProRule" id="PRU00339"/>
    </source>
</evidence>
<keyword evidence="6" id="KW-1185">Reference proteome</keyword>
<dbReference type="InterPro" id="IPR050498">
    <property type="entry name" value="Ycf3"/>
</dbReference>
<proteinExistence type="predicted"/>
<dbReference type="EMBL" id="JTDV01000005">
    <property type="protein sequence ID" value="KJD33040.1"/>
    <property type="molecule type" value="Genomic_DNA"/>
</dbReference>
<protein>
    <recommendedName>
        <fullName evidence="7">Tetratricopeptide repeat protein</fullName>
    </recommendedName>
</protein>
<dbReference type="PROSITE" id="PS50005">
    <property type="entry name" value="TPR"/>
    <property type="match status" value="3"/>
</dbReference>
<evidence type="ECO:0000313" key="5">
    <source>
        <dbReference type="EMBL" id="KJD33040.1"/>
    </source>
</evidence>
<dbReference type="Pfam" id="PF13432">
    <property type="entry name" value="TPR_16"/>
    <property type="match status" value="1"/>
</dbReference>
<reference evidence="5 6" key="1">
    <citation type="journal article" date="2015" name="Antonie Van Leeuwenhoek">
        <title>Tamlana nanhaiensis sp. nov., isolated from surface seawater collected from the South China Sea.</title>
        <authorList>
            <person name="Liu X."/>
            <person name="Lai Q."/>
            <person name="Du Y."/>
            <person name="Li G."/>
            <person name="Sun F."/>
            <person name="Shao Z."/>
        </authorList>
    </citation>
    <scope>NUCLEOTIDE SEQUENCE [LARGE SCALE GENOMIC DNA]</scope>
    <source>
        <strain evidence="5 6">FHC16</strain>
    </source>
</reference>
<organism evidence="5 6">
    <name type="scientific">Neotamlana nanhaiensis</name>
    <dbReference type="NCBI Taxonomy" id="1382798"/>
    <lineage>
        <taxon>Bacteria</taxon>
        <taxon>Pseudomonadati</taxon>
        <taxon>Bacteroidota</taxon>
        <taxon>Flavobacteriia</taxon>
        <taxon>Flavobacteriales</taxon>
        <taxon>Flavobacteriaceae</taxon>
        <taxon>Neotamlana</taxon>
    </lineage>
</organism>
<gene>
    <name evidence="5" type="ORF">PK35_08720</name>
</gene>
<dbReference type="InterPro" id="IPR011990">
    <property type="entry name" value="TPR-like_helical_dom_sf"/>
</dbReference>
<dbReference type="STRING" id="1382798.PK35_08720"/>
<evidence type="ECO:0000256" key="2">
    <source>
        <dbReference type="ARBA" id="ARBA00022803"/>
    </source>
</evidence>
<dbReference type="Pfam" id="PF13181">
    <property type="entry name" value="TPR_8"/>
    <property type="match status" value="1"/>
</dbReference>
<dbReference type="Proteomes" id="UP000032361">
    <property type="component" value="Unassembled WGS sequence"/>
</dbReference>
<dbReference type="RefSeq" id="WP_044626314.1">
    <property type="nucleotide sequence ID" value="NZ_JTDV01000005.1"/>
</dbReference>